<comment type="similarity">
    <text evidence="2">Belongs to the NPH3 family.</text>
</comment>
<name>A0AAV9A4T7_ACOGR</name>
<comment type="caution">
    <text evidence="6">The sequence shown here is derived from an EMBL/GenBank/DDBJ whole genome shotgun (WGS) entry which is preliminary data.</text>
</comment>
<evidence type="ECO:0000256" key="3">
    <source>
        <dbReference type="SAM" id="Coils"/>
    </source>
</evidence>
<reference evidence="6" key="1">
    <citation type="journal article" date="2023" name="Nat. Commun.">
        <title>Diploid and tetraploid genomes of Acorus and the evolution of monocots.</title>
        <authorList>
            <person name="Ma L."/>
            <person name="Liu K.W."/>
            <person name="Li Z."/>
            <person name="Hsiao Y.Y."/>
            <person name="Qi Y."/>
            <person name="Fu T."/>
            <person name="Tang G.D."/>
            <person name="Zhang D."/>
            <person name="Sun W.H."/>
            <person name="Liu D.K."/>
            <person name="Li Y."/>
            <person name="Chen G.Z."/>
            <person name="Liu X.D."/>
            <person name="Liao X.Y."/>
            <person name="Jiang Y.T."/>
            <person name="Yu X."/>
            <person name="Hao Y."/>
            <person name="Huang J."/>
            <person name="Zhao X.W."/>
            <person name="Ke S."/>
            <person name="Chen Y.Y."/>
            <person name="Wu W.L."/>
            <person name="Hsu J.L."/>
            <person name="Lin Y.F."/>
            <person name="Huang M.D."/>
            <person name="Li C.Y."/>
            <person name="Huang L."/>
            <person name="Wang Z.W."/>
            <person name="Zhao X."/>
            <person name="Zhong W.Y."/>
            <person name="Peng D.H."/>
            <person name="Ahmad S."/>
            <person name="Lan S."/>
            <person name="Zhang J.S."/>
            <person name="Tsai W.C."/>
            <person name="Van de Peer Y."/>
            <person name="Liu Z.J."/>
        </authorList>
    </citation>
    <scope>NUCLEOTIDE SEQUENCE</scope>
    <source>
        <strain evidence="6">SCP</strain>
    </source>
</reference>
<sequence>MTTPIPPNPNPTSVETDIDRFIETLSAARSKGLRPDLIGSMIAHYASKWLSDDDNSHPSNETSPKSAIAAYVKRRTLIETITGLLPPESDAMPCNFVLRLLRAACMAGADPACLAGLERRASAQLDRASLKELMIPAFSHTCGTLLDVALVTRLVRGFVESEEIYKSGAAAVKVSKLVDSYLAEAAVDAGMTVAEFEALATALPGHARATDDGLYRAVDMYLKAHPSTSKQDKKTLCRLIDSRKLSTDASIHAAQNDRLPVRAVVQVLFSEHSKLNTRSSAATLDWTASFTGARSPGGAANAAAGFDLPARCPSKRDVMAQQSELRRLRDDVIRLQNQCHLLQAQMDGLREKRKSKKGFFFGWRLFGGRFSRHEKVEEEEAAEVEVSVAGSENQTPVDPKKVRLLQNGTPPPKWRNSTS</sequence>
<reference evidence="6" key="2">
    <citation type="submission" date="2023-06" db="EMBL/GenBank/DDBJ databases">
        <authorList>
            <person name="Ma L."/>
            <person name="Liu K.-W."/>
            <person name="Li Z."/>
            <person name="Hsiao Y.-Y."/>
            <person name="Qi Y."/>
            <person name="Fu T."/>
            <person name="Tang G."/>
            <person name="Zhang D."/>
            <person name="Sun W.-H."/>
            <person name="Liu D.-K."/>
            <person name="Li Y."/>
            <person name="Chen G.-Z."/>
            <person name="Liu X.-D."/>
            <person name="Liao X.-Y."/>
            <person name="Jiang Y.-T."/>
            <person name="Yu X."/>
            <person name="Hao Y."/>
            <person name="Huang J."/>
            <person name="Zhao X.-W."/>
            <person name="Ke S."/>
            <person name="Chen Y.-Y."/>
            <person name="Wu W.-L."/>
            <person name="Hsu J.-L."/>
            <person name="Lin Y.-F."/>
            <person name="Huang M.-D."/>
            <person name="Li C.-Y."/>
            <person name="Huang L."/>
            <person name="Wang Z.-W."/>
            <person name="Zhao X."/>
            <person name="Zhong W.-Y."/>
            <person name="Peng D.-H."/>
            <person name="Ahmad S."/>
            <person name="Lan S."/>
            <person name="Zhang J.-S."/>
            <person name="Tsai W.-C."/>
            <person name="Van De Peer Y."/>
            <person name="Liu Z.-J."/>
        </authorList>
    </citation>
    <scope>NUCLEOTIDE SEQUENCE</scope>
    <source>
        <strain evidence="6">SCP</strain>
        <tissue evidence="6">Leaves</tissue>
    </source>
</reference>
<dbReference type="PROSITE" id="PS51649">
    <property type="entry name" value="NPH3"/>
    <property type="match status" value="1"/>
</dbReference>
<dbReference type="InterPro" id="IPR043454">
    <property type="entry name" value="NPH3/RPT2-like"/>
</dbReference>
<dbReference type="InterPro" id="IPR027356">
    <property type="entry name" value="NPH3_dom"/>
</dbReference>
<evidence type="ECO:0000313" key="6">
    <source>
        <dbReference type="EMBL" id="KAK1259200.1"/>
    </source>
</evidence>
<evidence type="ECO:0000259" key="5">
    <source>
        <dbReference type="PROSITE" id="PS51649"/>
    </source>
</evidence>
<gene>
    <name evidence="6" type="ORF">QJS04_geneDACA005570</name>
</gene>
<dbReference type="Pfam" id="PF03000">
    <property type="entry name" value="NPH3"/>
    <property type="match status" value="1"/>
</dbReference>
<evidence type="ECO:0000256" key="1">
    <source>
        <dbReference type="ARBA" id="ARBA00022786"/>
    </source>
</evidence>
<dbReference type="Proteomes" id="UP001179952">
    <property type="component" value="Unassembled WGS sequence"/>
</dbReference>
<organism evidence="6 7">
    <name type="scientific">Acorus gramineus</name>
    <name type="common">Dwarf sweet flag</name>
    <dbReference type="NCBI Taxonomy" id="55184"/>
    <lineage>
        <taxon>Eukaryota</taxon>
        <taxon>Viridiplantae</taxon>
        <taxon>Streptophyta</taxon>
        <taxon>Embryophyta</taxon>
        <taxon>Tracheophyta</taxon>
        <taxon>Spermatophyta</taxon>
        <taxon>Magnoliopsida</taxon>
        <taxon>Liliopsida</taxon>
        <taxon>Acoraceae</taxon>
        <taxon>Acorus</taxon>
    </lineage>
</organism>
<accession>A0AAV9A4T7</accession>
<evidence type="ECO:0000256" key="4">
    <source>
        <dbReference type="SAM" id="MobiDB-lite"/>
    </source>
</evidence>
<keyword evidence="1" id="KW-0833">Ubl conjugation pathway</keyword>
<evidence type="ECO:0000256" key="2">
    <source>
        <dbReference type="PROSITE-ProRule" id="PRU00982"/>
    </source>
</evidence>
<keyword evidence="3" id="KW-0175">Coiled coil</keyword>
<dbReference type="PANTHER" id="PTHR32370">
    <property type="entry name" value="OS12G0117600 PROTEIN"/>
    <property type="match status" value="1"/>
</dbReference>
<dbReference type="EMBL" id="JAUJYN010000012">
    <property type="protein sequence ID" value="KAK1259200.1"/>
    <property type="molecule type" value="Genomic_DNA"/>
</dbReference>
<protein>
    <submittedName>
        <fullName evidence="6">Root phototropism protein 3</fullName>
    </submittedName>
</protein>
<keyword evidence="7" id="KW-1185">Reference proteome</keyword>
<feature type="region of interest" description="Disordered" evidence="4">
    <location>
        <begin position="383"/>
        <end position="419"/>
    </location>
</feature>
<proteinExistence type="inferred from homology"/>
<evidence type="ECO:0000313" key="7">
    <source>
        <dbReference type="Proteomes" id="UP001179952"/>
    </source>
</evidence>
<feature type="coiled-coil region" evidence="3">
    <location>
        <begin position="318"/>
        <end position="352"/>
    </location>
</feature>
<feature type="domain" description="NPH3" evidence="5">
    <location>
        <begin position="7"/>
        <end position="274"/>
    </location>
</feature>
<dbReference type="AlphaFoldDB" id="A0AAV9A4T7"/>